<gene>
    <name evidence="2" type="ORF">BGZ70_005301</name>
</gene>
<feature type="non-terminal residue" evidence="2">
    <location>
        <position position="382"/>
    </location>
</feature>
<dbReference type="Pfam" id="PF15365">
    <property type="entry name" value="PNRC"/>
    <property type="match status" value="1"/>
</dbReference>
<evidence type="ECO:0000313" key="2">
    <source>
        <dbReference type="EMBL" id="KAF9943900.1"/>
    </source>
</evidence>
<feature type="compositionally biased region" description="Low complexity" evidence="1">
    <location>
        <begin position="172"/>
        <end position="189"/>
    </location>
</feature>
<dbReference type="GO" id="GO:0016071">
    <property type="term" value="P:mRNA metabolic process"/>
    <property type="evidence" value="ECO:0007669"/>
    <property type="project" value="UniProtKB-ARBA"/>
</dbReference>
<dbReference type="Proteomes" id="UP000738359">
    <property type="component" value="Unassembled WGS sequence"/>
</dbReference>
<protein>
    <submittedName>
        <fullName evidence="2">Uncharacterized protein</fullName>
    </submittedName>
</protein>
<dbReference type="OrthoDB" id="2142961at2759"/>
<feature type="region of interest" description="Disordered" evidence="1">
    <location>
        <begin position="1"/>
        <end position="133"/>
    </location>
</feature>
<feature type="compositionally biased region" description="Polar residues" evidence="1">
    <location>
        <begin position="289"/>
        <end position="317"/>
    </location>
</feature>
<feature type="compositionally biased region" description="Basic and acidic residues" evidence="1">
    <location>
        <begin position="197"/>
        <end position="212"/>
    </location>
</feature>
<dbReference type="AlphaFoldDB" id="A0A9P6IPY3"/>
<feature type="region of interest" description="Disordered" evidence="1">
    <location>
        <begin position="145"/>
        <end position="317"/>
    </location>
</feature>
<accession>A0A9P6IPY3</accession>
<feature type="compositionally biased region" description="Low complexity" evidence="1">
    <location>
        <begin position="41"/>
        <end position="99"/>
    </location>
</feature>
<feature type="compositionally biased region" description="Pro residues" evidence="1">
    <location>
        <begin position="7"/>
        <end position="17"/>
    </location>
</feature>
<evidence type="ECO:0000313" key="3">
    <source>
        <dbReference type="Proteomes" id="UP000738359"/>
    </source>
</evidence>
<name>A0A9P6IPY3_MORAP</name>
<dbReference type="EMBL" id="JAAAHY010002801">
    <property type="protein sequence ID" value="KAF9943900.1"/>
    <property type="molecule type" value="Genomic_DNA"/>
</dbReference>
<sequence>MLQPAPVSSPAPAPVSPSSPRTPRQTRKSGIALAIQSQARSQNQAQPGQSQQSTKNSNGHNSSTSNTFSLNGSNRSGSNNSHISSNNNNSRQQRSTSQSHARHQSMPTQQRKPAPGSPSGSSKSGNGSGPVTLLKRTSAAVVAPTPSFTVPSIPILQGQALTGNKQRNQQKSRPQSHQSQTHQSSGPTSKSKRTQRRKDIEADTDLLSKADLEAAVNQSPPMNPSSPPSSTDSDDSESAAAMHATSQPRSAKGQQTRSLGRTSKLSESPPRRPSSAPVMPQLRKGIPTLQRQQNVPQSNHGLQQSLGGHSYQQAGYGSPSIQPMDATDAQLRRNPTKANSADRIMLADRVAAEKKSALYAGPTFHNSPAPTSLPIPAFVSSL</sequence>
<keyword evidence="3" id="KW-1185">Reference proteome</keyword>
<comment type="caution">
    <text evidence="2">The sequence shown here is derived from an EMBL/GenBank/DDBJ whole genome shotgun (WGS) entry which is preliminary data.</text>
</comment>
<feature type="compositionally biased region" description="Low complexity" evidence="1">
    <location>
        <begin position="113"/>
        <end position="125"/>
    </location>
</feature>
<feature type="compositionally biased region" description="Polar residues" evidence="1">
    <location>
        <begin position="244"/>
        <end position="261"/>
    </location>
</feature>
<evidence type="ECO:0000256" key="1">
    <source>
        <dbReference type="SAM" id="MobiDB-lite"/>
    </source>
</evidence>
<proteinExistence type="predicted"/>
<reference evidence="2" key="1">
    <citation type="journal article" date="2020" name="Fungal Divers.">
        <title>Resolving the Mortierellaceae phylogeny through synthesis of multi-gene phylogenetics and phylogenomics.</title>
        <authorList>
            <person name="Vandepol N."/>
            <person name="Liber J."/>
            <person name="Desiro A."/>
            <person name="Na H."/>
            <person name="Kennedy M."/>
            <person name="Barry K."/>
            <person name="Grigoriev I.V."/>
            <person name="Miller A.N."/>
            <person name="O'Donnell K."/>
            <person name="Stajich J.E."/>
            <person name="Bonito G."/>
        </authorList>
    </citation>
    <scope>NUCLEOTIDE SEQUENCE</scope>
    <source>
        <strain evidence="2">CK1249</strain>
    </source>
</reference>
<feature type="compositionally biased region" description="Low complexity" evidence="1">
    <location>
        <begin position="263"/>
        <end position="280"/>
    </location>
</feature>
<organism evidence="2 3">
    <name type="scientific">Mortierella alpina</name>
    <name type="common">Oleaginous fungus</name>
    <name type="synonym">Mortierella renispora</name>
    <dbReference type="NCBI Taxonomy" id="64518"/>
    <lineage>
        <taxon>Eukaryota</taxon>
        <taxon>Fungi</taxon>
        <taxon>Fungi incertae sedis</taxon>
        <taxon>Mucoromycota</taxon>
        <taxon>Mortierellomycotina</taxon>
        <taxon>Mortierellomycetes</taxon>
        <taxon>Mortierellales</taxon>
        <taxon>Mortierellaceae</taxon>
        <taxon>Mortierella</taxon>
    </lineage>
</organism>
<dbReference type="InterPro" id="IPR028322">
    <property type="entry name" value="PNRC-like_rgn"/>
</dbReference>
<feature type="compositionally biased region" description="Polar residues" evidence="1">
    <location>
        <begin position="159"/>
        <end position="171"/>
    </location>
</feature>